<organism evidence="3 4">
    <name type="scientific">Paracoccus laeviglucosivorans</name>
    <dbReference type="NCBI Taxonomy" id="1197861"/>
    <lineage>
        <taxon>Bacteria</taxon>
        <taxon>Pseudomonadati</taxon>
        <taxon>Pseudomonadota</taxon>
        <taxon>Alphaproteobacteria</taxon>
        <taxon>Rhodobacterales</taxon>
        <taxon>Paracoccaceae</taxon>
        <taxon>Paracoccus</taxon>
    </lineage>
</organism>
<dbReference type="InterPro" id="IPR010987">
    <property type="entry name" value="Glutathione-S-Trfase_C-like"/>
</dbReference>
<evidence type="ECO:0000313" key="4">
    <source>
        <dbReference type="Proteomes" id="UP000319014"/>
    </source>
</evidence>
<feature type="domain" description="GST N-terminal" evidence="1">
    <location>
        <begin position="1"/>
        <end position="83"/>
    </location>
</feature>
<dbReference type="InterPro" id="IPR004046">
    <property type="entry name" value="GST_C"/>
</dbReference>
<dbReference type="InterPro" id="IPR036249">
    <property type="entry name" value="Thioredoxin-like_sf"/>
</dbReference>
<dbReference type="PANTHER" id="PTHR44051:SF21">
    <property type="entry name" value="GLUTATHIONE S-TRANSFERASE FAMILY PROTEIN"/>
    <property type="match status" value="1"/>
</dbReference>
<dbReference type="GO" id="GO:0016740">
    <property type="term" value="F:transferase activity"/>
    <property type="evidence" value="ECO:0007669"/>
    <property type="project" value="UniProtKB-KW"/>
</dbReference>
<dbReference type="CDD" id="cd03207">
    <property type="entry name" value="GST_C_8"/>
    <property type="match status" value="1"/>
</dbReference>
<dbReference type="InterPro" id="IPR036282">
    <property type="entry name" value="Glutathione-S-Trfase_C_sf"/>
</dbReference>
<dbReference type="AlphaFoldDB" id="A0A521AX98"/>
<dbReference type="OrthoDB" id="5740960at2"/>
<accession>A0A521AX98</accession>
<dbReference type="InterPro" id="IPR004045">
    <property type="entry name" value="Glutathione_S-Trfase_N"/>
</dbReference>
<feature type="domain" description="GST C-terminal" evidence="2">
    <location>
        <begin position="89"/>
        <end position="197"/>
    </location>
</feature>
<dbReference type="Gene3D" id="3.40.30.10">
    <property type="entry name" value="Glutaredoxin"/>
    <property type="match status" value="1"/>
</dbReference>
<keyword evidence="4" id="KW-1185">Reference proteome</keyword>
<dbReference type="PANTHER" id="PTHR44051">
    <property type="entry name" value="GLUTATHIONE S-TRANSFERASE-RELATED"/>
    <property type="match status" value="1"/>
</dbReference>
<protein>
    <submittedName>
        <fullName evidence="3">Glutathione S-transferase</fullName>
    </submittedName>
</protein>
<dbReference type="Pfam" id="PF00043">
    <property type="entry name" value="GST_C"/>
    <property type="match status" value="1"/>
</dbReference>
<evidence type="ECO:0000259" key="1">
    <source>
        <dbReference type="PROSITE" id="PS50404"/>
    </source>
</evidence>
<dbReference type="Proteomes" id="UP000319014">
    <property type="component" value="Unassembled WGS sequence"/>
</dbReference>
<reference evidence="3 4" key="1">
    <citation type="submission" date="2017-05" db="EMBL/GenBank/DDBJ databases">
        <authorList>
            <person name="Varghese N."/>
            <person name="Submissions S."/>
        </authorList>
    </citation>
    <scope>NUCLEOTIDE SEQUENCE [LARGE SCALE GENOMIC DNA]</scope>
    <source>
        <strain evidence="3 4">DSM 100094</strain>
    </source>
</reference>
<dbReference type="SUPFAM" id="SSF47616">
    <property type="entry name" value="GST C-terminal domain-like"/>
    <property type="match status" value="1"/>
</dbReference>
<name>A0A521AX98_9RHOB</name>
<sequence length="197" mass="21906">MLTLYHAPQSRSTSILTLLLELDAFDKVDIRRVGIRRFDGSGGIDPANPHPEGKVPYLVNGSDHVRERGGIMLYLTDTFPEAGIAPLPGDPKRGEYLSWLFWYQGVVEPLVVLQFAQISNPMLADTFRDYDTMLKRLDDVLSRQPWLLGDQFSAADLLIGGMFVFLNGQLPSTPAIDAWAGRVQSRPSFARTAELDG</sequence>
<dbReference type="SUPFAM" id="SSF52833">
    <property type="entry name" value="Thioredoxin-like"/>
    <property type="match status" value="1"/>
</dbReference>
<evidence type="ECO:0000313" key="3">
    <source>
        <dbReference type="EMBL" id="SMO39160.1"/>
    </source>
</evidence>
<dbReference type="PROSITE" id="PS50404">
    <property type="entry name" value="GST_NTER"/>
    <property type="match status" value="1"/>
</dbReference>
<dbReference type="EMBL" id="FXTK01000001">
    <property type="protein sequence ID" value="SMO39160.1"/>
    <property type="molecule type" value="Genomic_DNA"/>
</dbReference>
<evidence type="ECO:0000259" key="2">
    <source>
        <dbReference type="PROSITE" id="PS50405"/>
    </source>
</evidence>
<gene>
    <name evidence="3" type="ORF">SAMN06265221_101415</name>
</gene>
<dbReference type="RefSeq" id="WP_142661506.1">
    <property type="nucleotide sequence ID" value="NZ_FXTK01000001.1"/>
</dbReference>
<proteinExistence type="predicted"/>
<dbReference type="PROSITE" id="PS50405">
    <property type="entry name" value="GST_CTER"/>
    <property type="match status" value="1"/>
</dbReference>
<keyword evidence="3" id="KW-0808">Transferase</keyword>
<dbReference type="Gene3D" id="1.20.1050.10">
    <property type="match status" value="1"/>
</dbReference>